<feature type="transmembrane region" description="Helical" evidence="1">
    <location>
        <begin position="44"/>
        <end position="63"/>
    </location>
</feature>
<reference evidence="2 3" key="1">
    <citation type="submission" date="2019-07" db="EMBL/GenBank/DDBJ databases">
        <authorList>
            <person name="Li J."/>
        </authorList>
    </citation>
    <scope>NUCLEOTIDE SEQUENCE [LARGE SCALE GENOMIC DNA]</scope>
    <source>
        <strain evidence="2 3">TKL69</strain>
    </source>
</reference>
<dbReference type="KEGG" id="aqt:FN924_04535"/>
<organism evidence="2 3">
    <name type="scientific">Radiobacillus deserti</name>
    <dbReference type="NCBI Taxonomy" id="2594883"/>
    <lineage>
        <taxon>Bacteria</taxon>
        <taxon>Bacillati</taxon>
        <taxon>Bacillota</taxon>
        <taxon>Bacilli</taxon>
        <taxon>Bacillales</taxon>
        <taxon>Bacillaceae</taxon>
        <taxon>Radiobacillus</taxon>
    </lineage>
</organism>
<dbReference type="Proteomes" id="UP000315215">
    <property type="component" value="Chromosome"/>
</dbReference>
<evidence type="ECO:0008006" key="4">
    <source>
        <dbReference type="Google" id="ProtNLM"/>
    </source>
</evidence>
<accession>A0A516KDW8</accession>
<sequence>MSYFEKEFKSELDEYIGKKPLVTKQDRDTFWNHANQQKQSARNWIPKSLTAMLLLGVGIFLFFQLQGRFLDNRTSLDEVTENYPSEVKEKIILFPEDIQDILVLPKTSDFSSEPGKIEMSIESYPEMNDPTSDQISVIEFLFDNINPRWTIHYSIYPNGASNQTSKDEETITLTNGLQADLLEDGPMFRIQWKDAGTFYEVMIVNTNGTYEKESAINLVNSMYK</sequence>
<gene>
    <name evidence="2" type="ORF">FN924_04535</name>
</gene>
<proteinExistence type="predicted"/>
<evidence type="ECO:0000313" key="2">
    <source>
        <dbReference type="EMBL" id="QDP39506.1"/>
    </source>
</evidence>
<keyword evidence="1" id="KW-0812">Transmembrane</keyword>
<dbReference type="AlphaFoldDB" id="A0A516KDW8"/>
<evidence type="ECO:0000313" key="3">
    <source>
        <dbReference type="Proteomes" id="UP000315215"/>
    </source>
</evidence>
<name>A0A516KDW8_9BACI</name>
<protein>
    <recommendedName>
        <fullName evidence="4">DUF4367 domain-containing protein</fullName>
    </recommendedName>
</protein>
<evidence type="ECO:0000256" key="1">
    <source>
        <dbReference type="SAM" id="Phobius"/>
    </source>
</evidence>
<dbReference type="RefSeq" id="WP_143892256.1">
    <property type="nucleotide sequence ID" value="NZ_CP041666.1"/>
</dbReference>
<keyword evidence="3" id="KW-1185">Reference proteome</keyword>
<dbReference type="EMBL" id="CP041666">
    <property type="protein sequence ID" value="QDP39506.1"/>
    <property type="molecule type" value="Genomic_DNA"/>
</dbReference>
<keyword evidence="1" id="KW-0472">Membrane</keyword>
<keyword evidence="1" id="KW-1133">Transmembrane helix</keyword>